<evidence type="ECO:0000313" key="1">
    <source>
        <dbReference type="EMBL" id="KHN70011.1"/>
    </source>
</evidence>
<dbReference type="EMBL" id="JOKQ01000004">
    <property type="protein sequence ID" value="KHN70011.1"/>
    <property type="molecule type" value="Genomic_DNA"/>
</dbReference>
<dbReference type="InParanoid" id="A0A0B2UFZ2"/>
<reference evidence="1 2" key="1">
    <citation type="journal article" date="2014" name="MBio">
        <title>The Ordospora colligata genome; evolution of extreme reduction in microsporidia and host-to-parasite horizontal gene transfer.</title>
        <authorList>
            <person name="Pombert J.-F."/>
            <person name="Haag K.L."/>
            <person name="Beidas S."/>
            <person name="Ebert D."/>
            <person name="Keeling P.J."/>
        </authorList>
    </citation>
    <scope>NUCLEOTIDE SEQUENCE [LARGE SCALE GENOMIC DNA]</scope>
    <source>
        <strain evidence="1 2">OC4</strain>
    </source>
</reference>
<dbReference type="HOGENOM" id="CLU_198482_0_0_1"/>
<dbReference type="InterPro" id="IPR036126">
    <property type="entry name" value="TBCA_sf"/>
</dbReference>
<dbReference type="GO" id="GO:0007021">
    <property type="term" value="P:tubulin complex assembly"/>
    <property type="evidence" value="ECO:0007669"/>
    <property type="project" value="InterPro"/>
</dbReference>
<keyword evidence="2" id="KW-1185">Reference proteome</keyword>
<gene>
    <name evidence="1" type="ORF">M896_042110</name>
</gene>
<dbReference type="RefSeq" id="XP_014564053.1">
    <property type="nucleotide sequence ID" value="XM_014708567.1"/>
</dbReference>
<dbReference type="AlphaFoldDB" id="A0A0B2UFZ2"/>
<sequence length="77" mass="8855">MTEIKHSVAEKASARLEKEKLFYEEELRSLQQKASSFCDSTDKYTKALIQEQINETNKALDAVDLKIKEFSLTQGEK</sequence>
<dbReference type="OrthoDB" id="2192410at2759"/>
<dbReference type="GeneID" id="26261649"/>
<dbReference type="SUPFAM" id="SSF46988">
    <property type="entry name" value="Tubulin chaperone cofactor A"/>
    <property type="match status" value="1"/>
</dbReference>
<comment type="caution">
    <text evidence="1">The sequence shown here is derived from an EMBL/GenBank/DDBJ whole genome shotgun (WGS) entry which is preliminary data.</text>
</comment>
<evidence type="ECO:0000313" key="2">
    <source>
        <dbReference type="Proteomes" id="UP000031056"/>
    </source>
</evidence>
<accession>A0A0B2UFZ2</accession>
<organism evidence="1 2">
    <name type="scientific">Ordospora colligata OC4</name>
    <dbReference type="NCBI Taxonomy" id="1354746"/>
    <lineage>
        <taxon>Eukaryota</taxon>
        <taxon>Fungi</taxon>
        <taxon>Fungi incertae sedis</taxon>
        <taxon>Microsporidia</taxon>
        <taxon>Ordosporidae</taxon>
        <taxon>Ordospora</taxon>
    </lineage>
</organism>
<dbReference type="Proteomes" id="UP000031056">
    <property type="component" value="Unassembled WGS sequence"/>
</dbReference>
<dbReference type="VEuPathDB" id="MicrosporidiaDB:M896_042110"/>
<dbReference type="GO" id="GO:0007023">
    <property type="term" value="P:post-chaperonin tubulin folding pathway"/>
    <property type="evidence" value="ECO:0007669"/>
    <property type="project" value="InterPro"/>
</dbReference>
<protein>
    <submittedName>
        <fullName evidence="1">Uncharacterized protein</fullName>
    </submittedName>
</protein>
<proteinExistence type="predicted"/>
<dbReference type="GO" id="GO:0048487">
    <property type="term" value="F:beta-tubulin binding"/>
    <property type="evidence" value="ECO:0007669"/>
    <property type="project" value="InterPro"/>
</dbReference>
<name>A0A0B2UFZ2_9MICR</name>